<dbReference type="GO" id="GO:0090307">
    <property type="term" value="P:mitotic spindle assembly"/>
    <property type="evidence" value="ECO:0007669"/>
    <property type="project" value="TreeGrafter"/>
</dbReference>
<dbReference type="PANTHER" id="PTHR47970">
    <property type="entry name" value="KINESIN-LIKE PROTEIN KIF11"/>
    <property type="match status" value="1"/>
</dbReference>
<protein>
    <submittedName>
        <fullName evidence="7">Kinesin motor domain containing protein, putative</fullName>
    </submittedName>
</protein>
<keyword evidence="3" id="KW-0505">Motor protein</keyword>
<dbReference type="SUPFAM" id="SSF52540">
    <property type="entry name" value="P-loop containing nucleoside triphosphate hydrolases"/>
    <property type="match status" value="1"/>
</dbReference>
<dbReference type="GO" id="GO:0007018">
    <property type="term" value="P:microtubule-based movement"/>
    <property type="evidence" value="ECO:0007669"/>
    <property type="project" value="InterPro"/>
</dbReference>
<dbReference type="InterPro" id="IPR027417">
    <property type="entry name" value="P-loop_NTPase"/>
</dbReference>
<accession>A0A1C3KYI5</accession>
<evidence type="ECO:0000256" key="2">
    <source>
        <dbReference type="ARBA" id="ARBA00022490"/>
    </source>
</evidence>
<dbReference type="EMBL" id="LT594496">
    <property type="protein sequence ID" value="SBT79299.1"/>
    <property type="molecule type" value="Genomic_DNA"/>
</dbReference>
<comment type="similarity">
    <text evidence="5">Belongs to the TRAFAC class myosin-kinesin ATPase superfamily. Kinesin family.</text>
</comment>
<comment type="caution">
    <text evidence="5">Lacks conserved residue(s) required for the propagation of feature annotation.</text>
</comment>
<sequence>MLRSSYQNDKSSCVNIKVIVRCRPLNDKEKNDINNEEVVKINNNEVILTVNRNNEIYEKKYSFDYACDKNVDQKTLFNNYIFQIVDEVIILQL</sequence>
<evidence type="ECO:0000256" key="4">
    <source>
        <dbReference type="ARBA" id="ARBA00023212"/>
    </source>
</evidence>
<proteinExistence type="inferred from homology"/>
<dbReference type="GO" id="GO:0005524">
    <property type="term" value="F:ATP binding"/>
    <property type="evidence" value="ECO:0007669"/>
    <property type="project" value="InterPro"/>
</dbReference>
<dbReference type="PANTHER" id="PTHR47970:SF12">
    <property type="entry name" value="KINESIN FAMILY MEMBER 11"/>
    <property type="match status" value="1"/>
</dbReference>
<dbReference type="GO" id="GO:0072686">
    <property type="term" value="C:mitotic spindle"/>
    <property type="evidence" value="ECO:0007669"/>
    <property type="project" value="TreeGrafter"/>
</dbReference>
<dbReference type="Gene3D" id="3.40.850.10">
    <property type="entry name" value="Kinesin motor domain"/>
    <property type="match status" value="1"/>
</dbReference>
<evidence type="ECO:0000313" key="8">
    <source>
        <dbReference type="Proteomes" id="UP000219799"/>
    </source>
</evidence>
<dbReference type="Proteomes" id="UP000219799">
    <property type="component" value="Chromosome 8"/>
</dbReference>
<comment type="subcellular location">
    <subcellularLocation>
        <location evidence="1">Cytoplasm</location>
        <location evidence="1">Cytoskeleton</location>
    </subcellularLocation>
</comment>
<evidence type="ECO:0000256" key="1">
    <source>
        <dbReference type="ARBA" id="ARBA00004245"/>
    </source>
</evidence>
<gene>
    <name evidence="7" type="primary">PmlGA01_080026100</name>
    <name evidence="7" type="ORF">PMLGA01_080026100</name>
</gene>
<dbReference type="VEuPathDB" id="PlasmoDB:PmUG01_08038600"/>
<dbReference type="GO" id="GO:0008017">
    <property type="term" value="F:microtubule binding"/>
    <property type="evidence" value="ECO:0007669"/>
    <property type="project" value="InterPro"/>
</dbReference>
<reference evidence="7 8" key="1">
    <citation type="submission" date="2016-06" db="EMBL/GenBank/DDBJ databases">
        <authorList>
            <consortium name="Pathogen Informatics"/>
        </authorList>
    </citation>
    <scope>NUCLEOTIDE SEQUENCE [LARGE SCALE GENOMIC DNA]</scope>
    <source>
        <strain evidence="7">PmlGA01</strain>
    </source>
</reference>
<dbReference type="PROSITE" id="PS50067">
    <property type="entry name" value="KINESIN_MOTOR_2"/>
    <property type="match status" value="1"/>
</dbReference>
<feature type="domain" description="Kinesin motor" evidence="6">
    <location>
        <begin position="15"/>
        <end position="93"/>
    </location>
</feature>
<keyword evidence="4" id="KW-0206">Cytoskeleton</keyword>
<dbReference type="AlphaFoldDB" id="A0A1C3KYI5"/>
<dbReference type="InterPro" id="IPR047149">
    <property type="entry name" value="KIF11-like"/>
</dbReference>
<dbReference type="InterPro" id="IPR036961">
    <property type="entry name" value="Kinesin_motor_dom_sf"/>
</dbReference>
<evidence type="ECO:0000259" key="6">
    <source>
        <dbReference type="PROSITE" id="PS50067"/>
    </source>
</evidence>
<dbReference type="GO" id="GO:0005876">
    <property type="term" value="C:spindle microtubule"/>
    <property type="evidence" value="ECO:0007669"/>
    <property type="project" value="TreeGrafter"/>
</dbReference>
<evidence type="ECO:0000256" key="3">
    <source>
        <dbReference type="ARBA" id="ARBA00023175"/>
    </source>
</evidence>
<dbReference type="InterPro" id="IPR001752">
    <property type="entry name" value="Kinesin_motor_dom"/>
</dbReference>
<dbReference type="GO" id="GO:0008574">
    <property type="term" value="F:plus-end-directed microtubule motor activity"/>
    <property type="evidence" value="ECO:0007669"/>
    <property type="project" value="TreeGrafter"/>
</dbReference>
<name>A0A1C3KYI5_PLAMA</name>
<evidence type="ECO:0000256" key="5">
    <source>
        <dbReference type="PROSITE-ProRule" id="PRU00283"/>
    </source>
</evidence>
<organism evidence="7 8">
    <name type="scientific">Plasmodium malariae</name>
    <dbReference type="NCBI Taxonomy" id="5858"/>
    <lineage>
        <taxon>Eukaryota</taxon>
        <taxon>Sar</taxon>
        <taxon>Alveolata</taxon>
        <taxon>Apicomplexa</taxon>
        <taxon>Aconoidasida</taxon>
        <taxon>Haemosporida</taxon>
        <taxon>Plasmodiidae</taxon>
        <taxon>Plasmodium</taxon>
        <taxon>Plasmodium (Plasmodium)</taxon>
    </lineage>
</organism>
<dbReference type="GO" id="GO:0051231">
    <property type="term" value="P:spindle elongation"/>
    <property type="evidence" value="ECO:0007669"/>
    <property type="project" value="TreeGrafter"/>
</dbReference>
<keyword evidence="2" id="KW-0963">Cytoplasm</keyword>
<evidence type="ECO:0000313" key="7">
    <source>
        <dbReference type="EMBL" id="SBT79299.1"/>
    </source>
</evidence>
<dbReference type="Pfam" id="PF00225">
    <property type="entry name" value="Kinesin"/>
    <property type="match status" value="1"/>
</dbReference>